<dbReference type="GO" id="GO:0008168">
    <property type="term" value="F:methyltransferase activity"/>
    <property type="evidence" value="ECO:0007669"/>
    <property type="project" value="UniProtKB-KW"/>
</dbReference>
<dbReference type="PANTHER" id="PTHR43591:SF24">
    <property type="entry name" value="2-METHOXY-6-POLYPRENYL-1,4-BENZOQUINOL METHYLASE, MITOCHONDRIAL"/>
    <property type="match status" value="1"/>
</dbReference>
<dbReference type="GO" id="GO:0032259">
    <property type="term" value="P:methylation"/>
    <property type="evidence" value="ECO:0007669"/>
    <property type="project" value="UniProtKB-KW"/>
</dbReference>
<dbReference type="InterPro" id="IPR029063">
    <property type="entry name" value="SAM-dependent_MTases_sf"/>
</dbReference>
<dbReference type="Proteomes" id="UP000076998">
    <property type="component" value="Unassembled WGS sequence"/>
</dbReference>
<dbReference type="PANTHER" id="PTHR43591">
    <property type="entry name" value="METHYLTRANSFERASE"/>
    <property type="match status" value="1"/>
</dbReference>
<dbReference type="SUPFAM" id="SSF53335">
    <property type="entry name" value="S-adenosyl-L-methionine-dependent methyltransferases"/>
    <property type="match status" value="1"/>
</dbReference>
<reference evidence="2 3" key="1">
    <citation type="submission" date="2016-02" db="EMBL/GenBank/DDBJ databases">
        <authorList>
            <person name="Wen L."/>
            <person name="He K."/>
            <person name="Yang H."/>
        </authorList>
    </citation>
    <scope>NUCLEOTIDE SEQUENCE [LARGE SCALE GENOMIC DNA]</scope>
    <source>
        <strain evidence="2 3">CD11_3</strain>
    </source>
</reference>
<dbReference type="Pfam" id="PF13847">
    <property type="entry name" value="Methyltransf_31"/>
    <property type="match status" value="1"/>
</dbReference>
<keyword evidence="2" id="KW-0808">Transferase</keyword>
<dbReference type="InterPro" id="IPR025714">
    <property type="entry name" value="Methyltranfer_dom"/>
</dbReference>
<comment type="caution">
    <text evidence="2">The sequence shown here is derived from an EMBL/GenBank/DDBJ whole genome shotgun (WGS) entry which is preliminary data.</text>
</comment>
<sequence>MQTERYSHGHHESVLRAHTWRTAENSVGYLLPHLRPGASLLDVGAGPGTITVDLARRLAPGRVVGVDASADVVAQAQDHAAAEGVTNVTFATADAYRLDAADGSFDIVHTHQLLQHLARPVDALREFRRVAGPDGLVAAREVDYAGIIIHPHIPALDDWLDLLLRMGRTNGGEPSAGRRLKAWARAAGFADVAVSASTWLFETDEQRAWWGGSWADRALHSSYADHALEQGIADRADLERISAGWREWAASEDGWLLMPHGEILARG</sequence>
<keyword evidence="2" id="KW-0489">Methyltransferase</keyword>
<protein>
    <submittedName>
        <fullName evidence="2">Methyltransferase type 11</fullName>
    </submittedName>
</protein>
<evidence type="ECO:0000313" key="2">
    <source>
        <dbReference type="EMBL" id="OAH51137.1"/>
    </source>
</evidence>
<proteinExistence type="predicted"/>
<evidence type="ECO:0000259" key="1">
    <source>
        <dbReference type="Pfam" id="PF13847"/>
    </source>
</evidence>
<feature type="domain" description="Methyltransferase" evidence="1">
    <location>
        <begin position="36"/>
        <end position="143"/>
    </location>
</feature>
<organism evidence="2 3">
    <name type="scientific">Microbacterium oleivorans</name>
    <dbReference type="NCBI Taxonomy" id="273677"/>
    <lineage>
        <taxon>Bacteria</taxon>
        <taxon>Bacillati</taxon>
        <taxon>Actinomycetota</taxon>
        <taxon>Actinomycetes</taxon>
        <taxon>Micrococcales</taxon>
        <taxon>Microbacteriaceae</taxon>
        <taxon>Microbacterium</taxon>
    </lineage>
</organism>
<gene>
    <name evidence="2" type="ORF">AYL44_02345</name>
</gene>
<accession>A0A177KDJ6</accession>
<dbReference type="OrthoDB" id="9795634at2"/>
<dbReference type="EMBL" id="LSTV01000001">
    <property type="protein sequence ID" value="OAH51137.1"/>
    <property type="molecule type" value="Genomic_DNA"/>
</dbReference>
<name>A0A177KDJ6_9MICO</name>
<dbReference type="Gene3D" id="3.40.50.150">
    <property type="entry name" value="Vaccinia Virus protein VP39"/>
    <property type="match status" value="1"/>
</dbReference>
<evidence type="ECO:0000313" key="3">
    <source>
        <dbReference type="Proteomes" id="UP000076998"/>
    </source>
</evidence>
<dbReference type="CDD" id="cd02440">
    <property type="entry name" value="AdoMet_MTases"/>
    <property type="match status" value="1"/>
</dbReference>
<dbReference type="AlphaFoldDB" id="A0A177KDJ6"/>
<dbReference type="RefSeq" id="WP_064001644.1">
    <property type="nucleotide sequence ID" value="NZ_LSTV01000001.1"/>
</dbReference>